<evidence type="ECO:0000256" key="8">
    <source>
        <dbReference type="ARBA" id="ARBA00022670"/>
    </source>
</evidence>
<dbReference type="GO" id="GO:0035871">
    <property type="term" value="P:protein K11-linked deubiquitination"/>
    <property type="evidence" value="ECO:0007669"/>
    <property type="project" value="TreeGrafter"/>
</dbReference>
<dbReference type="GO" id="GO:0003677">
    <property type="term" value="F:DNA binding"/>
    <property type="evidence" value="ECO:0007669"/>
    <property type="project" value="InterPro"/>
</dbReference>
<evidence type="ECO:0000256" key="16">
    <source>
        <dbReference type="SAM" id="MobiDB-lite"/>
    </source>
</evidence>
<keyword evidence="10" id="KW-0863">Zinc-finger</keyword>
<dbReference type="GO" id="GO:0071947">
    <property type="term" value="P:protein deubiquitination involved in ubiquitin-dependent protein catabolic process"/>
    <property type="evidence" value="ECO:0007669"/>
    <property type="project" value="TreeGrafter"/>
</dbReference>
<dbReference type="Pfam" id="PF02338">
    <property type="entry name" value="OTU"/>
    <property type="match status" value="1"/>
</dbReference>
<evidence type="ECO:0000256" key="3">
    <source>
        <dbReference type="ARBA" id="ARBA00004496"/>
    </source>
</evidence>
<evidence type="ECO:0000256" key="4">
    <source>
        <dbReference type="ARBA" id="ARBA00005865"/>
    </source>
</evidence>
<dbReference type="GO" id="GO:0071108">
    <property type="term" value="P:protein K48-linked deubiquitination"/>
    <property type="evidence" value="ECO:0007669"/>
    <property type="project" value="TreeGrafter"/>
</dbReference>
<proteinExistence type="inferred from homology"/>
<dbReference type="Gene3D" id="1.20.5.4770">
    <property type="match status" value="1"/>
</dbReference>
<dbReference type="PANTHER" id="PTHR13367">
    <property type="entry name" value="UBIQUITIN THIOESTERASE"/>
    <property type="match status" value="1"/>
</dbReference>
<keyword evidence="11" id="KW-0833">Ubl conjugation pathway</keyword>
<dbReference type="EMBL" id="CAIIXF020000010">
    <property type="protein sequence ID" value="CAH1796731.1"/>
    <property type="molecule type" value="Genomic_DNA"/>
</dbReference>
<dbReference type="GO" id="GO:0005737">
    <property type="term" value="C:cytoplasm"/>
    <property type="evidence" value="ECO:0007669"/>
    <property type="project" value="UniProtKB-SubCell"/>
</dbReference>
<keyword evidence="18" id="KW-1185">Reference proteome</keyword>
<feature type="compositionally biased region" description="Polar residues" evidence="16">
    <location>
        <begin position="851"/>
        <end position="862"/>
    </location>
</feature>
<feature type="compositionally biased region" description="Polar residues" evidence="16">
    <location>
        <begin position="823"/>
        <end position="833"/>
    </location>
</feature>
<evidence type="ECO:0000256" key="6">
    <source>
        <dbReference type="ARBA" id="ARBA00022490"/>
    </source>
</evidence>
<dbReference type="SMART" id="SM00259">
    <property type="entry name" value="ZnF_A20"/>
    <property type="match status" value="2"/>
</dbReference>
<evidence type="ECO:0000256" key="14">
    <source>
        <dbReference type="ARBA" id="ARBA00022833"/>
    </source>
</evidence>
<dbReference type="PANTHER" id="PTHR13367:SF27">
    <property type="entry name" value="OTU DOMAIN-CONTAINING PROTEIN"/>
    <property type="match status" value="1"/>
</dbReference>
<dbReference type="GO" id="GO:0008270">
    <property type="term" value="F:zinc ion binding"/>
    <property type="evidence" value="ECO:0007669"/>
    <property type="project" value="UniProtKB-KW"/>
</dbReference>
<comment type="subcellular location">
    <subcellularLocation>
        <location evidence="3">Cytoplasm</location>
    </subcellularLocation>
    <subcellularLocation>
        <location evidence="2">Nucleus</location>
    </subcellularLocation>
</comment>
<dbReference type="EC" id="3.4.19.12" evidence="5"/>
<comment type="similarity">
    <text evidence="4">Belongs to the peptidase C64 family.</text>
</comment>
<organism evidence="17 18">
    <name type="scientific">Owenia fusiformis</name>
    <name type="common">Polychaete worm</name>
    <dbReference type="NCBI Taxonomy" id="6347"/>
    <lineage>
        <taxon>Eukaryota</taxon>
        <taxon>Metazoa</taxon>
        <taxon>Spiralia</taxon>
        <taxon>Lophotrochozoa</taxon>
        <taxon>Annelida</taxon>
        <taxon>Polychaeta</taxon>
        <taxon>Sedentaria</taxon>
        <taxon>Canalipalpata</taxon>
        <taxon>Sabellida</taxon>
        <taxon>Oweniida</taxon>
        <taxon>Oweniidae</taxon>
        <taxon>Owenia</taxon>
    </lineage>
</organism>
<comment type="caution">
    <text evidence="17">The sequence shown here is derived from an EMBL/GenBank/DDBJ whole genome shotgun (WGS) entry which is preliminary data.</text>
</comment>
<dbReference type="AlphaFoldDB" id="A0A8J1TWZ4"/>
<evidence type="ECO:0000256" key="12">
    <source>
        <dbReference type="ARBA" id="ARBA00022801"/>
    </source>
</evidence>
<keyword evidence="6" id="KW-0963">Cytoplasm</keyword>
<feature type="region of interest" description="Disordered" evidence="16">
    <location>
        <begin position="133"/>
        <end position="195"/>
    </location>
</feature>
<keyword evidence="15" id="KW-0539">Nucleus</keyword>
<gene>
    <name evidence="17" type="ORF">OFUS_LOCUS21111</name>
</gene>
<feature type="compositionally biased region" description="Polar residues" evidence="16">
    <location>
        <begin position="893"/>
        <end position="903"/>
    </location>
</feature>
<dbReference type="InterPro" id="IPR002653">
    <property type="entry name" value="Znf_A20"/>
</dbReference>
<evidence type="ECO:0000256" key="7">
    <source>
        <dbReference type="ARBA" id="ARBA00022553"/>
    </source>
</evidence>
<evidence type="ECO:0000256" key="11">
    <source>
        <dbReference type="ARBA" id="ARBA00022786"/>
    </source>
</evidence>
<keyword evidence="13" id="KW-0788">Thiol protease</keyword>
<dbReference type="Gene3D" id="4.10.240.30">
    <property type="match status" value="1"/>
</dbReference>
<feature type="compositionally biased region" description="Basic and acidic residues" evidence="16">
    <location>
        <begin position="869"/>
        <end position="886"/>
    </location>
</feature>
<feature type="region of interest" description="Disordered" evidence="16">
    <location>
        <begin position="809"/>
        <end position="923"/>
    </location>
</feature>
<evidence type="ECO:0000256" key="13">
    <source>
        <dbReference type="ARBA" id="ARBA00022807"/>
    </source>
</evidence>
<keyword evidence="8" id="KW-0645">Protease</keyword>
<evidence type="ECO:0000256" key="5">
    <source>
        <dbReference type="ARBA" id="ARBA00012759"/>
    </source>
</evidence>
<dbReference type="OrthoDB" id="10064699at2759"/>
<dbReference type="GO" id="GO:0070536">
    <property type="term" value="P:protein K63-linked deubiquitination"/>
    <property type="evidence" value="ECO:0007669"/>
    <property type="project" value="TreeGrafter"/>
</dbReference>
<evidence type="ECO:0000256" key="1">
    <source>
        <dbReference type="ARBA" id="ARBA00000707"/>
    </source>
</evidence>
<dbReference type="Gene3D" id="1.10.8.10">
    <property type="entry name" value="DNA helicase RuvA subunit, C-terminal domain"/>
    <property type="match status" value="1"/>
</dbReference>
<dbReference type="CDD" id="cd22768">
    <property type="entry name" value="OTU_OTUD7"/>
    <property type="match status" value="1"/>
</dbReference>
<feature type="region of interest" description="Disordered" evidence="16">
    <location>
        <begin position="55"/>
        <end position="111"/>
    </location>
</feature>
<evidence type="ECO:0000256" key="2">
    <source>
        <dbReference type="ARBA" id="ARBA00004123"/>
    </source>
</evidence>
<evidence type="ECO:0000256" key="15">
    <source>
        <dbReference type="ARBA" id="ARBA00023242"/>
    </source>
</evidence>
<comment type="catalytic activity">
    <reaction evidence="1">
        <text>Thiol-dependent hydrolysis of ester, thioester, amide, peptide and isopeptide bonds formed by the C-terminal Gly of ubiquitin (a 76-residue protein attached to proteins as an intracellular targeting signal).</text>
        <dbReference type="EC" id="3.4.19.12"/>
    </reaction>
</comment>
<dbReference type="PROSITE" id="PS51036">
    <property type="entry name" value="ZF_A20"/>
    <property type="match status" value="2"/>
</dbReference>
<feature type="compositionally biased region" description="Polar residues" evidence="16">
    <location>
        <begin position="84"/>
        <end position="111"/>
    </location>
</feature>
<evidence type="ECO:0000256" key="10">
    <source>
        <dbReference type="ARBA" id="ARBA00022771"/>
    </source>
</evidence>
<keyword evidence="12" id="KW-0378">Hydrolase</keyword>
<accession>A0A8J1TWZ4</accession>
<feature type="compositionally biased region" description="Polar residues" evidence="16">
    <location>
        <begin position="55"/>
        <end position="77"/>
    </location>
</feature>
<name>A0A8J1TWZ4_OWEFU</name>
<dbReference type="GO" id="GO:0005634">
    <property type="term" value="C:nucleus"/>
    <property type="evidence" value="ECO:0007669"/>
    <property type="project" value="UniProtKB-SubCell"/>
</dbReference>
<keyword evidence="7" id="KW-0597">Phosphoprotein</keyword>
<keyword evidence="9" id="KW-0479">Metal-binding</keyword>
<reference evidence="17" key="1">
    <citation type="submission" date="2022-03" db="EMBL/GenBank/DDBJ databases">
        <authorList>
            <person name="Martin C."/>
        </authorList>
    </citation>
    <scope>NUCLEOTIDE SEQUENCE</scope>
</reference>
<keyword evidence="14" id="KW-0862">Zinc</keyword>
<evidence type="ECO:0000313" key="18">
    <source>
        <dbReference type="Proteomes" id="UP000749559"/>
    </source>
</evidence>
<dbReference type="PROSITE" id="PS50802">
    <property type="entry name" value="OTU"/>
    <property type="match status" value="1"/>
</dbReference>
<evidence type="ECO:0000256" key="9">
    <source>
        <dbReference type="ARBA" id="ARBA00022723"/>
    </source>
</evidence>
<dbReference type="Pfam" id="PF14555">
    <property type="entry name" value="UBA_4"/>
    <property type="match status" value="1"/>
</dbReference>
<dbReference type="GO" id="GO:0004843">
    <property type="term" value="F:cysteine-type deubiquitinase activity"/>
    <property type="evidence" value="ECO:0007669"/>
    <property type="project" value="UniProtKB-EC"/>
</dbReference>
<protein>
    <recommendedName>
        <fullName evidence="5">ubiquitinyl hydrolase 1</fullName>
        <ecNumber evidence="5">3.4.19.12</ecNumber>
    </recommendedName>
</protein>
<dbReference type="InterPro" id="IPR051346">
    <property type="entry name" value="OTU_Deubiquitinase"/>
</dbReference>
<feature type="region of interest" description="Disordered" evidence="16">
    <location>
        <begin position="580"/>
        <end position="609"/>
    </location>
</feature>
<sequence length="1039" mass="115677">MDAKLSAFIAETGADPGLARDLLEGKQWNIQEALRAYGSIKKTTLSPASYANLRTTQNAPGSQQTVPGQRSTVQGQRSPGLPRTQYTGAHSKTPTGAPSRINHSYNTVSSTNGATTKYVEGVVVRHPIPTKLASNQGASVTNTGIPRGAPSAGGGPPKTEGGEEASNGGGGVIPGSPSRPSLQRNSAVDDDEYRDKKLKRGLSKALENQQIISNARRQVLGDIKESSNDHVQYFMETPEYTFVLPDLTVHSEDFRAFLEKDLIETCTLVSLEQSGRLNWWAEAGACQRLLPLATTGDGNCLLHAASLGMWGFHDRLLTLRKTLLVTMTNSDTKSAFRRRWRWHTEQSNKQSELVLSEEEWDTEWQSLLNLASTSPKTHTGKRGSCCDSPATHGAMQRSDEEVYYYESLEEFHVFVLAHVLRRPTIVVADTVLKDSRGEDLAPIPFGGIYLPLECDPKDCHRSPLVLTYDASHFSALVPMEADINTDEAQKLPVAIPLIDPEFRILPIHYAVDPGADVQWGKDDNDIGKTRKLSLNEESKLTLLSKYLDVVQEPFAIMPQLKTVGSKDGLQIIQNDLLSMGSQDSDESASTSSGESNGRDKEKSKVTKQMNSVAKHFGSIGKNMGKKLKKNFGNIGKAMKQMNVEGNSGGKFTRKSSFGSGVTQSTKNTITLEMLNQKDSILCAKLSCKRTAFHEEMIKNYMQSANERFEIEREMRLKRAEEIRQKAIDRNSTEVSNNQLPTKCMNSGCELYGTAATSYLCTGCYAKQKEEAINIERGPEQFSYMPKQHNDPKLRKNLDDGVVIASGKSKFYTPANQPDPPPYRSNNAQPQRQALISPDPDYEPSYRHPNQRAFTENRTSEPGYQTRKIVPSEDRYSYDDLRSEASRPPRPPVQQGTHRPNNTFNPPPQYRQPHNSNVETYDNVPETYDNLSTLNSNVKRGSPTGQRAFKIQELNTGYNKFDNEMNKALKDQSKVSIAVSGDSNPTNKDYRDVNRYREKRVCSTKGCDLFGSEELDYLCPNCYQERKRGIAYRGRKTTNL</sequence>
<dbReference type="GO" id="GO:0070530">
    <property type="term" value="F:K63-linked polyubiquitin modification-dependent protein binding"/>
    <property type="evidence" value="ECO:0007669"/>
    <property type="project" value="TreeGrafter"/>
</dbReference>
<dbReference type="Proteomes" id="UP000749559">
    <property type="component" value="Unassembled WGS sequence"/>
</dbReference>
<dbReference type="InterPro" id="IPR003323">
    <property type="entry name" value="OTU_dom"/>
</dbReference>
<feature type="compositionally biased region" description="Polar residues" evidence="16">
    <location>
        <begin position="133"/>
        <end position="143"/>
    </location>
</feature>
<evidence type="ECO:0000313" key="17">
    <source>
        <dbReference type="EMBL" id="CAH1796731.1"/>
    </source>
</evidence>